<accession>A0A1S8YML7</accession>
<protein>
    <submittedName>
        <fullName evidence="5">Transcriptional regulator</fullName>
    </submittedName>
</protein>
<dbReference type="OrthoDB" id="9799384at2"/>
<dbReference type="PANTHER" id="PTHR36511:SF6">
    <property type="entry name" value="TRANSCRIPTIONAL REGULATOR"/>
    <property type="match status" value="1"/>
</dbReference>
<sequence length="96" mass="10608">METREPIAELLSSLEQIVLSGNQKALPSIDRETALPEPKKIREISGMEVNEFALALGVSVASVKRWESQTARPSGSAQKLLQLLHTNPLLYKQLVN</sequence>
<dbReference type="PANTHER" id="PTHR36511">
    <property type="entry name" value="MERR FAMILY BACTERIAL REGULATORY PROTEIN"/>
    <property type="match status" value="1"/>
</dbReference>
<dbReference type="InterPro" id="IPR052359">
    <property type="entry name" value="HTH-type_reg/antitoxin"/>
</dbReference>
<evidence type="ECO:0000256" key="1">
    <source>
        <dbReference type="ARBA" id="ARBA00023015"/>
    </source>
</evidence>
<keyword evidence="6" id="KW-1185">Reference proteome</keyword>
<evidence type="ECO:0000256" key="2">
    <source>
        <dbReference type="ARBA" id="ARBA00023125"/>
    </source>
</evidence>
<dbReference type="Pfam" id="PF01381">
    <property type="entry name" value="HTH_3"/>
    <property type="match status" value="1"/>
</dbReference>
<evidence type="ECO:0000313" key="6">
    <source>
        <dbReference type="Proteomes" id="UP000190667"/>
    </source>
</evidence>
<dbReference type="Proteomes" id="UP000190667">
    <property type="component" value="Unassembled WGS sequence"/>
</dbReference>
<organism evidence="5 6">
    <name type="scientific">Izhakiella australiensis</name>
    <dbReference type="NCBI Taxonomy" id="1926881"/>
    <lineage>
        <taxon>Bacteria</taxon>
        <taxon>Pseudomonadati</taxon>
        <taxon>Pseudomonadota</taxon>
        <taxon>Gammaproteobacteria</taxon>
        <taxon>Enterobacterales</taxon>
        <taxon>Erwiniaceae</taxon>
        <taxon>Izhakiella</taxon>
    </lineage>
</organism>
<dbReference type="InterPro" id="IPR001387">
    <property type="entry name" value="Cro/C1-type_HTH"/>
</dbReference>
<dbReference type="RefSeq" id="WP_078002487.1">
    <property type="nucleotide sequence ID" value="NZ_MRUL01000005.1"/>
</dbReference>
<gene>
    <name evidence="5" type="ORF">BTJ39_09690</name>
</gene>
<feature type="domain" description="HTH cro/C1-type" evidence="4">
    <location>
        <begin position="39"/>
        <end position="91"/>
    </location>
</feature>
<evidence type="ECO:0000313" key="5">
    <source>
        <dbReference type="EMBL" id="OON40158.1"/>
    </source>
</evidence>
<dbReference type="PROSITE" id="PS50943">
    <property type="entry name" value="HTH_CROC1"/>
    <property type="match status" value="1"/>
</dbReference>
<keyword evidence="2" id="KW-0238">DNA-binding</keyword>
<dbReference type="EMBL" id="MRUL01000005">
    <property type="protein sequence ID" value="OON40158.1"/>
    <property type="molecule type" value="Genomic_DNA"/>
</dbReference>
<dbReference type="InterPro" id="IPR010982">
    <property type="entry name" value="Lambda_DNA-bd_dom_sf"/>
</dbReference>
<dbReference type="Gene3D" id="1.10.260.40">
    <property type="entry name" value="lambda repressor-like DNA-binding domains"/>
    <property type="match status" value="1"/>
</dbReference>
<dbReference type="SUPFAM" id="SSF47413">
    <property type="entry name" value="lambda repressor-like DNA-binding domains"/>
    <property type="match status" value="1"/>
</dbReference>
<keyword evidence="3" id="KW-0804">Transcription</keyword>
<dbReference type="AlphaFoldDB" id="A0A1S8YML7"/>
<proteinExistence type="predicted"/>
<keyword evidence="1" id="KW-0805">Transcription regulation</keyword>
<evidence type="ECO:0000256" key="3">
    <source>
        <dbReference type="ARBA" id="ARBA00023163"/>
    </source>
</evidence>
<reference evidence="5 6" key="1">
    <citation type="submission" date="2016-12" db="EMBL/GenBank/DDBJ databases">
        <title>Izhakiella australiana sp. nov. of genus Izhakiella isolated from Australian desert.</title>
        <authorList>
            <person name="Ji M."/>
        </authorList>
    </citation>
    <scope>NUCLEOTIDE SEQUENCE [LARGE SCALE GENOMIC DNA]</scope>
    <source>
        <strain evidence="5 6">D4N98</strain>
    </source>
</reference>
<dbReference type="STRING" id="1926881.BTJ39_09690"/>
<comment type="caution">
    <text evidence="5">The sequence shown here is derived from an EMBL/GenBank/DDBJ whole genome shotgun (WGS) entry which is preliminary data.</text>
</comment>
<name>A0A1S8YML7_9GAMM</name>
<dbReference type="CDD" id="cd00093">
    <property type="entry name" value="HTH_XRE"/>
    <property type="match status" value="1"/>
</dbReference>
<dbReference type="GO" id="GO:0003677">
    <property type="term" value="F:DNA binding"/>
    <property type="evidence" value="ECO:0007669"/>
    <property type="project" value="UniProtKB-KW"/>
</dbReference>
<evidence type="ECO:0000259" key="4">
    <source>
        <dbReference type="PROSITE" id="PS50943"/>
    </source>
</evidence>